<dbReference type="EMBL" id="CP005080">
    <property type="protein sequence ID" value="AGK78657.1"/>
    <property type="molecule type" value="Genomic_DNA"/>
</dbReference>
<evidence type="ECO:0000313" key="2">
    <source>
        <dbReference type="Proteomes" id="UP000013304"/>
    </source>
</evidence>
<dbReference type="KEGG" id="sfi:SFUL_3739"/>
<reference evidence="1 2" key="1">
    <citation type="submission" date="2013-04" db="EMBL/GenBank/DDBJ databases">
        <title>Complete genome sequence of Streptomyces fulvissimus.</title>
        <authorList>
            <person name="Myronovskyi M."/>
            <person name="Tokovenko B."/>
            <person name="Manderscheid N."/>
            <person name="Petzke L."/>
            <person name="Luzhetskyy A."/>
        </authorList>
    </citation>
    <scope>NUCLEOTIDE SEQUENCE [LARGE SCALE GENOMIC DNA]</scope>
    <source>
        <strain evidence="1 2">DSM 40593</strain>
    </source>
</reference>
<evidence type="ECO:0000313" key="1">
    <source>
        <dbReference type="EMBL" id="AGK78657.1"/>
    </source>
</evidence>
<gene>
    <name evidence="1" type="ORF">SFUL_3739</name>
</gene>
<name>N0D0A0_STRMI</name>
<proteinExistence type="predicted"/>
<sequence length="52" mass="5531">MNKLVALELLGAAGLILLLRQGWGLRRQIESMRAEIAAARIASALDTDGSVP</sequence>
<dbReference type="PATRIC" id="fig|1303692.3.peg.3753"/>
<organism evidence="1 2">
    <name type="scientific">Streptomyces microflavus DSM 40593</name>
    <dbReference type="NCBI Taxonomy" id="1303692"/>
    <lineage>
        <taxon>Bacteria</taxon>
        <taxon>Bacillati</taxon>
        <taxon>Actinomycetota</taxon>
        <taxon>Actinomycetes</taxon>
        <taxon>Kitasatosporales</taxon>
        <taxon>Streptomycetaceae</taxon>
        <taxon>Streptomyces</taxon>
    </lineage>
</organism>
<dbReference type="RefSeq" id="WP_015610009.1">
    <property type="nucleotide sequence ID" value="NC_021177.1"/>
</dbReference>
<dbReference type="HOGENOM" id="CLU_3085175_0_0_11"/>
<dbReference type="Proteomes" id="UP000013304">
    <property type="component" value="Chromosome"/>
</dbReference>
<protein>
    <submittedName>
        <fullName evidence="1">Uncharacterized protein</fullName>
    </submittedName>
</protein>
<dbReference type="AlphaFoldDB" id="N0D0A0"/>
<accession>N0D0A0</accession>